<gene>
    <name evidence="2" type="ORF">SAMN05216167_14622</name>
</gene>
<dbReference type="GO" id="GO:0015643">
    <property type="term" value="F:toxic substance binding"/>
    <property type="evidence" value="ECO:0007669"/>
    <property type="project" value="InterPro"/>
</dbReference>
<dbReference type="EMBL" id="FOLQ01000046">
    <property type="protein sequence ID" value="SFF31579.1"/>
    <property type="molecule type" value="Genomic_DNA"/>
</dbReference>
<dbReference type="OrthoDB" id="965175at2"/>
<sequence>MSELAYKSIIYQFLNHKLTVEEFIDLYMQQWKSDRDDISLDPRFRRLIDRVFTSCDCYREAPKTAYEIDEKDLRNEIDLLSYIWWQYPL</sequence>
<dbReference type="STRING" id="662367.SAMN05216167_14622"/>
<protein>
    <submittedName>
        <fullName evidence="2">Self-protective colicin-like immunity</fullName>
    </submittedName>
</protein>
<dbReference type="Proteomes" id="UP000198598">
    <property type="component" value="Unassembled WGS sequence"/>
</dbReference>
<evidence type="ECO:0000313" key="3">
    <source>
        <dbReference type="Proteomes" id="UP000198598"/>
    </source>
</evidence>
<reference evidence="2 3" key="1">
    <citation type="submission" date="2016-10" db="EMBL/GenBank/DDBJ databases">
        <authorList>
            <person name="de Groot N.N."/>
        </authorList>
    </citation>
    <scope>NUCLEOTIDE SEQUENCE [LARGE SCALE GENOMIC DNA]</scope>
    <source>
        <strain evidence="2 3">DSM 26130</strain>
    </source>
</reference>
<keyword evidence="3" id="KW-1185">Reference proteome</keyword>
<dbReference type="Pfam" id="PF09204">
    <property type="entry name" value="Colicin_immun"/>
    <property type="match status" value="1"/>
</dbReference>
<dbReference type="SUPFAM" id="SSF101125">
    <property type="entry name" value="Colicin D immunity protein"/>
    <property type="match status" value="1"/>
</dbReference>
<dbReference type="RefSeq" id="WP_093835061.1">
    <property type="nucleotide sequence ID" value="NZ_FOLQ01000046.1"/>
</dbReference>
<dbReference type="InterPro" id="IPR015287">
    <property type="entry name" value="Colicin_D_immunity_dom"/>
</dbReference>
<dbReference type="AlphaFoldDB" id="A0A1I2HP44"/>
<evidence type="ECO:0000259" key="1">
    <source>
        <dbReference type="Pfam" id="PF09204"/>
    </source>
</evidence>
<accession>A0A1I2HP44</accession>
<organism evidence="2 3">
    <name type="scientific">Spirosoma endophyticum</name>
    <dbReference type="NCBI Taxonomy" id="662367"/>
    <lineage>
        <taxon>Bacteria</taxon>
        <taxon>Pseudomonadati</taxon>
        <taxon>Bacteroidota</taxon>
        <taxon>Cytophagia</taxon>
        <taxon>Cytophagales</taxon>
        <taxon>Cytophagaceae</taxon>
        <taxon>Spirosoma</taxon>
    </lineage>
</organism>
<evidence type="ECO:0000313" key="2">
    <source>
        <dbReference type="EMBL" id="SFF31579.1"/>
    </source>
</evidence>
<proteinExistence type="predicted"/>
<dbReference type="InterPro" id="IPR036471">
    <property type="entry name" value="Colicin_D_sf"/>
</dbReference>
<dbReference type="GO" id="GO:0030153">
    <property type="term" value="P:bacteriocin immunity"/>
    <property type="evidence" value="ECO:0007669"/>
    <property type="project" value="InterPro"/>
</dbReference>
<dbReference type="Gene3D" id="1.20.120.650">
    <property type="entry name" value="Colicin D"/>
    <property type="match status" value="1"/>
</dbReference>
<feature type="domain" description="Colicin D immunity protein" evidence="1">
    <location>
        <begin position="4"/>
        <end position="77"/>
    </location>
</feature>
<name>A0A1I2HP44_9BACT</name>